<feature type="region of interest" description="Disordered" evidence="1">
    <location>
        <begin position="259"/>
        <end position="278"/>
    </location>
</feature>
<feature type="transmembrane region" description="Helical" evidence="2">
    <location>
        <begin position="660"/>
        <end position="681"/>
    </location>
</feature>
<evidence type="ECO:0000256" key="2">
    <source>
        <dbReference type="SAM" id="Phobius"/>
    </source>
</evidence>
<sequence>MPASKGDGSRHSVKYQCIVCDEFISSKGLCKRHLNEQHVSSTQYRCEECAETFFVKTAAKEHVQGCGRAVCYIVCKQQDKRTYACEFTGNLFTSMSTYLEHLLKLSEKVGKERPSGNSLRKLQSLIDQPCLKPYVEEISQRLYHSPSAWRSLQWDGVQLTTIIEELEHMVCRDGTIHFSEFRRHSVQRYLEDMFGDGTLPQKQPRLSHETVQGTVTALASPSRDRLPGAQDPDFANHLGVDRDDSNVALPVVYTILDSGSDRNSDAETESSHAESVFSTPSIASSITSTGAATPSDETIRVFVKSLFCTEELSPVHAAAVQDSAIGIERHKRNVRRMISNYGTALRRESETKAHRVIASLLRSRPISERAAREILDQSCPVQTIRTIAKDHTLSTNESPATPTSEDHDQGYQSDESVYSDDEDESDTGFETGELHKVKDFLRRSQAYSQFKAQLIDFAHRPYQQRIWRSLLTRFPSTDGMLPQGVTKANGGEISWVPTRLFQFLNSEELSIFDHLKAGAEDMMGETWDWRPLQPRKHPVPLGFVRMKWRTFSKFAMRGAPLAVDFPPDTESDYDFHRPLRLRPPFGPICKDEFRDRFYTFCEDCCHSWHRHQMLRWPPGLLDEEAVKFFPKRKMALEMEDGKREYFWGLQVRERRSGTVVFAYICFFNLPGTIFFFLWLFYWGHASDLQNASVPPLASLSMTLGFVGWLFQNRDAVTR</sequence>
<evidence type="ECO:0000313" key="4">
    <source>
        <dbReference type="Proteomes" id="UP001337655"/>
    </source>
</evidence>
<keyword evidence="4" id="KW-1185">Reference proteome</keyword>
<evidence type="ECO:0008006" key="5">
    <source>
        <dbReference type="Google" id="ProtNLM"/>
    </source>
</evidence>
<evidence type="ECO:0000256" key="1">
    <source>
        <dbReference type="SAM" id="MobiDB-lite"/>
    </source>
</evidence>
<dbReference type="Proteomes" id="UP001337655">
    <property type="component" value="Unassembled WGS sequence"/>
</dbReference>
<keyword evidence="2" id="KW-0472">Membrane</keyword>
<accession>A0AAV9P042</accession>
<feature type="compositionally biased region" description="Polar residues" evidence="1">
    <location>
        <begin position="393"/>
        <end position="403"/>
    </location>
</feature>
<feature type="compositionally biased region" description="Basic and acidic residues" evidence="1">
    <location>
        <begin position="259"/>
        <end position="272"/>
    </location>
</feature>
<dbReference type="Gene3D" id="3.30.160.60">
    <property type="entry name" value="Classic Zinc Finger"/>
    <property type="match status" value="1"/>
</dbReference>
<feature type="region of interest" description="Disordered" evidence="1">
    <location>
        <begin position="219"/>
        <end position="241"/>
    </location>
</feature>
<comment type="caution">
    <text evidence="3">The sequence shown here is derived from an EMBL/GenBank/DDBJ whole genome shotgun (WGS) entry which is preliminary data.</text>
</comment>
<reference evidence="3 4" key="1">
    <citation type="submission" date="2023-08" db="EMBL/GenBank/DDBJ databases">
        <title>Black Yeasts Isolated from many extreme environments.</title>
        <authorList>
            <person name="Coleine C."/>
            <person name="Stajich J.E."/>
            <person name="Selbmann L."/>
        </authorList>
    </citation>
    <scope>NUCLEOTIDE SEQUENCE [LARGE SCALE GENOMIC DNA]</scope>
    <source>
        <strain evidence="3 4">CCFEE 5935</strain>
    </source>
</reference>
<keyword evidence="2" id="KW-0812">Transmembrane</keyword>
<dbReference type="AlphaFoldDB" id="A0AAV9P042"/>
<proteinExistence type="predicted"/>
<feature type="region of interest" description="Disordered" evidence="1">
    <location>
        <begin position="388"/>
        <end position="429"/>
    </location>
</feature>
<name>A0AAV9P042_9PEZI</name>
<protein>
    <recommendedName>
        <fullName evidence="5">C2H2-type domain-containing protein</fullName>
    </recommendedName>
</protein>
<feature type="transmembrane region" description="Helical" evidence="2">
    <location>
        <begin position="693"/>
        <end position="710"/>
    </location>
</feature>
<dbReference type="GeneID" id="89931358"/>
<dbReference type="EMBL" id="JAVRRT010000020">
    <property type="protein sequence ID" value="KAK5164332.1"/>
    <property type="molecule type" value="Genomic_DNA"/>
</dbReference>
<organism evidence="3 4">
    <name type="scientific">Saxophila tyrrhenica</name>
    <dbReference type="NCBI Taxonomy" id="1690608"/>
    <lineage>
        <taxon>Eukaryota</taxon>
        <taxon>Fungi</taxon>
        <taxon>Dikarya</taxon>
        <taxon>Ascomycota</taxon>
        <taxon>Pezizomycotina</taxon>
        <taxon>Dothideomycetes</taxon>
        <taxon>Dothideomycetidae</taxon>
        <taxon>Mycosphaerellales</taxon>
        <taxon>Extremaceae</taxon>
        <taxon>Saxophila</taxon>
    </lineage>
</organism>
<feature type="compositionally biased region" description="Acidic residues" evidence="1">
    <location>
        <begin position="417"/>
        <end position="427"/>
    </location>
</feature>
<dbReference type="RefSeq" id="XP_064654625.1">
    <property type="nucleotide sequence ID" value="XM_064807252.1"/>
</dbReference>
<gene>
    <name evidence="3" type="ORF">LTR77_010028</name>
</gene>
<evidence type="ECO:0000313" key="3">
    <source>
        <dbReference type="EMBL" id="KAK5164332.1"/>
    </source>
</evidence>
<keyword evidence="2" id="KW-1133">Transmembrane helix</keyword>